<dbReference type="eggNOG" id="ENOG502Z9F7">
    <property type="taxonomic scope" value="Bacteria"/>
</dbReference>
<gene>
    <name evidence="1" type="ORF">STRIC_0524</name>
</gene>
<keyword evidence="2" id="KW-1185">Reference proteome</keyword>
<reference evidence="1 2" key="1">
    <citation type="journal article" date="2014" name="Int. J. Syst. Evol. Microbiol.">
        <title>Phylogenomics and the dynamic genome evolution of the genus Streptococcus.</title>
        <authorList>
            <consortium name="The Broad Institute Genome Sequencing Platform"/>
            <person name="Richards V.P."/>
            <person name="Palmer S.R."/>
            <person name="Pavinski Bitar P.D."/>
            <person name="Qin X."/>
            <person name="Weinstock G.M."/>
            <person name="Highlander S.K."/>
            <person name="Town C.D."/>
            <person name="Burne R.A."/>
            <person name="Stanhope M.J."/>
        </authorList>
    </citation>
    <scope>NUCLEOTIDE SEQUENCE [LARGE SCALE GENOMIC DNA]</scope>
    <source>
        <strain evidence="1 2">707-05</strain>
    </source>
</reference>
<evidence type="ECO:0000313" key="1">
    <source>
        <dbReference type="EMBL" id="EHI68777.1"/>
    </source>
</evidence>
<name>G5K637_9STRE</name>
<dbReference type="Proteomes" id="UP000003330">
    <property type="component" value="Unassembled WGS sequence"/>
</dbReference>
<dbReference type="AlphaFoldDB" id="G5K637"/>
<comment type="caution">
    <text evidence="1">The sequence shown here is derived from an EMBL/GenBank/DDBJ whole genome shotgun (WGS) entry which is preliminary data.</text>
</comment>
<accession>G5K637</accession>
<evidence type="ECO:0008006" key="3">
    <source>
        <dbReference type="Google" id="ProtNLM"/>
    </source>
</evidence>
<proteinExistence type="predicted"/>
<organism evidence="1 2">
    <name type="scientific">Streptococcus ictaluri 707-05</name>
    <dbReference type="NCBI Taxonomy" id="764299"/>
    <lineage>
        <taxon>Bacteria</taxon>
        <taxon>Bacillati</taxon>
        <taxon>Bacillota</taxon>
        <taxon>Bacilli</taxon>
        <taxon>Lactobacillales</taxon>
        <taxon>Streptococcaceae</taxon>
        <taxon>Streptococcus</taxon>
    </lineage>
</organism>
<dbReference type="SUPFAM" id="SSF51445">
    <property type="entry name" value="(Trans)glycosidases"/>
    <property type="match status" value="1"/>
</dbReference>
<dbReference type="OrthoDB" id="366350at2"/>
<evidence type="ECO:0000313" key="2">
    <source>
        <dbReference type="Proteomes" id="UP000003330"/>
    </source>
</evidence>
<dbReference type="Gene3D" id="3.20.20.80">
    <property type="entry name" value="Glycosidases"/>
    <property type="match status" value="1"/>
</dbReference>
<sequence length="509" mass="56958">MTKIISLKTDHLKKLRTINPFLVSYNIEFAEVTGGTFWKAYSDKQISGEKDFLVKPSSEGIAAMYKDLMQDYSPVNLYDPKLRYLAEQLGSAWVRVSGTWATKTYYDFDNQYNGDVPEGYLNILTKEQWLGVLDFVKAVKGRLMISMANCLGLHSADQPWHPKEAEKIFALSQSYGVPIEAVEFANEPNMLEDTGFPEGYSAEDYRRDQDLFFEWLDTYYPDCLKVGPSSTGGDNVVFGKGDDQGTGGVEQVARQLLNCSDLLDGTKVPLDVFSYHYYNGVSERLASVMPRGHWSAEEALSEDYLAVASDFCKTYLPLRDHYVPGAEMWVTESGDAGGGGNTWASTYLDVPRTLNELGSFASLTNGIIFHNTLAASDYGYLARDLFDPRPNYFAVLLWNRLMGQEVYDSEIAIEEGRHVFAHSRKDGQPGITYLIINNSQEHETVIDLPKEAALYLLEGANQEVRARQMTLNGQVLELNQDNSLPDLSAHKVDKGLLTLPKASCAFIVL</sequence>
<protein>
    <recommendedName>
        <fullName evidence="3">Beta-glucuronidase</fullName>
    </recommendedName>
</protein>
<dbReference type="InterPro" id="IPR017853">
    <property type="entry name" value="GH"/>
</dbReference>
<dbReference type="STRING" id="764299.STRIC_0524"/>
<dbReference type="PANTHER" id="PTHR46145:SF4">
    <property type="entry name" value="HEPARANASE"/>
    <property type="match status" value="1"/>
</dbReference>
<dbReference type="EMBL" id="AEUX02000008">
    <property type="protein sequence ID" value="EHI68777.1"/>
    <property type="molecule type" value="Genomic_DNA"/>
</dbReference>
<dbReference type="PANTHER" id="PTHR46145">
    <property type="entry name" value="HEPARANASE"/>
    <property type="match status" value="1"/>
</dbReference>
<dbReference type="RefSeq" id="WP_008090830.1">
    <property type="nucleotide sequence ID" value="NZ_AEUX02000008.1"/>
</dbReference>